<dbReference type="GeneID" id="63800034"/>
<proteinExistence type="predicted"/>
<dbReference type="EMBL" id="MCFD01000005">
    <property type="protein sequence ID" value="ORX70625.1"/>
    <property type="molecule type" value="Genomic_DNA"/>
</dbReference>
<dbReference type="Proteomes" id="UP000193922">
    <property type="component" value="Unassembled WGS sequence"/>
</dbReference>
<gene>
    <name evidence="1" type="ORF">DL89DRAFT_136655</name>
</gene>
<dbReference type="AlphaFoldDB" id="A0A1Y1WB83"/>
<accession>A0A1Y1WB83</accession>
<comment type="caution">
    <text evidence="1">The sequence shown here is derived from an EMBL/GenBank/DDBJ whole genome shotgun (WGS) entry which is preliminary data.</text>
</comment>
<protein>
    <submittedName>
        <fullName evidence="1">Uncharacterized protein</fullName>
    </submittedName>
</protein>
<evidence type="ECO:0000313" key="2">
    <source>
        <dbReference type="Proteomes" id="UP000193922"/>
    </source>
</evidence>
<reference evidence="1 2" key="1">
    <citation type="submission" date="2016-07" db="EMBL/GenBank/DDBJ databases">
        <title>Pervasive Adenine N6-methylation of Active Genes in Fungi.</title>
        <authorList>
            <consortium name="DOE Joint Genome Institute"/>
            <person name="Mondo S.J."/>
            <person name="Dannebaum R.O."/>
            <person name="Kuo R.C."/>
            <person name="Labutti K."/>
            <person name="Haridas S."/>
            <person name="Kuo A."/>
            <person name="Salamov A."/>
            <person name="Ahrendt S.R."/>
            <person name="Lipzen A."/>
            <person name="Sullivan W."/>
            <person name="Andreopoulos W.B."/>
            <person name="Clum A."/>
            <person name="Lindquist E."/>
            <person name="Daum C."/>
            <person name="Ramamoorthy G.K."/>
            <person name="Gryganskyi A."/>
            <person name="Culley D."/>
            <person name="Magnuson J.K."/>
            <person name="James T.Y."/>
            <person name="O'Malley M.A."/>
            <person name="Stajich J.E."/>
            <person name="Spatafora J.W."/>
            <person name="Visel A."/>
            <person name="Grigoriev I.V."/>
        </authorList>
    </citation>
    <scope>NUCLEOTIDE SEQUENCE [LARGE SCALE GENOMIC DNA]</scope>
    <source>
        <strain evidence="1 2">ATCC 12442</strain>
    </source>
</reference>
<evidence type="ECO:0000313" key="1">
    <source>
        <dbReference type="EMBL" id="ORX70625.1"/>
    </source>
</evidence>
<organism evidence="1 2">
    <name type="scientific">Linderina pennispora</name>
    <dbReference type="NCBI Taxonomy" id="61395"/>
    <lineage>
        <taxon>Eukaryota</taxon>
        <taxon>Fungi</taxon>
        <taxon>Fungi incertae sedis</taxon>
        <taxon>Zoopagomycota</taxon>
        <taxon>Kickxellomycotina</taxon>
        <taxon>Kickxellomycetes</taxon>
        <taxon>Kickxellales</taxon>
        <taxon>Kickxellaceae</taxon>
        <taxon>Linderina</taxon>
    </lineage>
</organism>
<keyword evidence="2" id="KW-1185">Reference proteome</keyword>
<dbReference type="RefSeq" id="XP_040744204.1">
    <property type="nucleotide sequence ID" value="XM_040883386.1"/>
</dbReference>
<name>A0A1Y1WB83_9FUNG</name>
<sequence length="174" mass="18641">MQAPYAMAAHGIVVSVLHIVQRGCEWHPSGLQAIRISNGAAHPGSGGLWAGSRETYLAHGPGDGISNLSGAGHGAEPGTCCAQARCGDFTLHFTRFLTPSPKRGGIKMPFCGYPMRRPEPFLQASSRCSQFFALCLLSSFLCKNNFKHSPSASCVLPWLQSNFHTSLIIIHCSS</sequence>